<gene>
    <name evidence="1" type="ORF">PQO03_16585</name>
</gene>
<dbReference type="Gene3D" id="3.40.720.10">
    <property type="entry name" value="Alkaline Phosphatase, subunit A"/>
    <property type="match status" value="1"/>
</dbReference>
<proteinExistence type="predicted"/>
<keyword evidence="2" id="KW-1185">Reference proteome</keyword>
<sequence length="143" mass="15459">MLGIFLLHRCQESIAAGFKAALFLILALFATSAAARDKPNIVFILADDMGYGELSSYNPADHTQELRAGPATCGFDSFFAMHASLVLPSCFYIHGDKATMTPSNNIEANNKHQRGYSNSPEIVTGLSKSLKMTLSNKAGSIRK</sequence>
<reference evidence="1 2" key="1">
    <citation type="submission" date="2023-02" db="EMBL/GenBank/DDBJ databases">
        <title>Genome sequence of Lentisphaera profundi SAORIC-696.</title>
        <authorList>
            <person name="Kim e."/>
            <person name="Cho J.-C."/>
            <person name="Choi A."/>
            <person name="Kang I."/>
        </authorList>
    </citation>
    <scope>NUCLEOTIDE SEQUENCE [LARGE SCALE GENOMIC DNA]</scope>
    <source>
        <strain evidence="1 2">SAORIC-696</strain>
    </source>
</reference>
<dbReference type="Proteomes" id="UP001214250">
    <property type="component" value="Chromosome 2"/>
</dbReference>
<dbReference type="RefSeq" id="WP_274154310.1">
    <property type="nucleotide sequence ID" value="NZ_CP117812.1"/>
</dbReference>
<accession>A0ABY7VYX5</accession>
<evidence type="ECO:0000313" key="1">
    <source>
        <dbReference type="EMBL" id="WDE99455.1"/>
    </source>
</evidence>
<dbReference type="EMBL" id="CP117812">
    <property type="protein sequence ID" value="WDE99455.1"/>
    <property type="molecule type" value="Genomic_DNA"/>
</dbReference>
<organism evidence="1 2">
    <name type="scientific">Lentisphaera profundi</name>
    <dbReference type="NCBI Taxonomy" id="1658616"/>
    <lineage>
        <taxon>Bacteria</taxon>
        <taxon>Pseudomonadati</taxon>
        <taxon>Lentisphaerota</taxon>
        <taxon>Lentisphaeria</taxon>
        <taxon>Lentisphaerales</taxon>
        <taxon>Lentisphaeraceae</taxon>
        <taxon>Lentisphaera</taxon>
    </lineage>
</organism>
<evidence type="ECO:0000313" key="2">
    <source>
        <dbReference type="Proteomes" id="UP001214250"/>
    </source>
</evidence>
<dbReference type="InterPro" id="IPR017850">
    <property type="entry name" value="Alkaline_phosphatase_core_sf"/>
</dbReference>
<protein>
    <recommendedName>
        <fullName evidence="3">Sulfatase N-terminal domain-containing protein</fullName>
    </recommendedName>
</protein>
<dbReference type="SUPFAM" id="SSF53649">
    <property type="entry name" value="Alkaline phosphatase-like"/>
    <property type="match status" value="1"/>
</dbReference>
<evidence type="ECO:0008006" key="3">
    <source>
        <dbReference type="Google" id="ProtNLM"/>
    </source>
</evidence>
<name>A0ABY7VYX5_9BACT</name>